<evidence type="ECO:0000313" key="1">
    <source>
        <dbReference type="EMBL" id="MDT1061210.1"/>
    </source>
</evidence>
<reference evidence="2" key="1">
    <citation type="submission" date="2023-07" db="EMBL/GenBank/DDBJ databases">
        <title>Characterization of two Paracoccaceae strains isolated from Phycosphere and proposal of Xinfangfangia lacusdiani sp. nov.</title>
        <authorList>
            <person name="Deng Y."/>
            <person name="Zhang Y.Q."/>
        </authorList>
    </citation>
    <scope>NUCLEOTIDE SEQUENCE [LARGE SCALE GENOMIC DNA]</scope>
    <source>
        <strain evidence="2">CPCC 101403</strain>
    </source>
</reference>
<dbReference type="EMBL" id="JAVRQI010000003">
    <property type="protein sequence ID" value="MDT1061210.1"/>
    <property type="molecule type" value="Genomic_DNA"/>
</dbReference>
<accession>A0ABU3EAQ3</accession>
<name>A0ABU3EAQ3_9RHOB</name>
<dbReference type="Proteomes" id="UP001251085">
    <property type="component" value="Unassembled WGS sequence"/>
</dbReference>
<sequence>MRIHEPHFPDDFALFIIWAVPPDAKQYPVAAGGFKAMQAAWEVIQGDYRWDELSFQHGARVLKTREPLERLPGQIR</sequence>
<dbReference type="RefSeq" id="WP_311758314.1">
    <property type="nucleotide sequence ID" value="NZ_JAVRQI010000003.1"/>
</dbReference>
<protein>
    <submittedName>
        <fullName evidence="1">Uncharacterized protein</fullName>
    </submittedName>
</protein>
<keyword evidence="2" id="KW-1185">Reference proteome</keyword>
<organism evidence="1 2">
    <name type="scientific">Paracoccus broussonetiae</name>
    <dbReference type="NCBI Taxonomy" id="3075834"/>
    <lineage>
        <taxon>Bacteria</taxon>
        <taxon>Pseudomonadati</taxon>
        <taxon>Pseudomonadota</taxon>
        <taxon>Alphaproteobacteria</taxon>
        <taxon>Rhodobacterales</taxon>
        <taxon>Paracoccaceae</taxon>
        <taxon>Paracoccus</taxon>
    </lineage>
</organism>
<gene>
    <name evidence="1" type="ORF">RM190_05015</name>
</gene>
<comment type="caution">
    <text evidence="1">The sequence shown here is derived from an EMBL/GenBank/DDBJ whole genome shotgun (WGS) entry which is preliminary data.</text>
</comment>
<evidence type="ECO:0000313" key="2">
    <source>
        <dbReference type="Proteomes" id="UP001251085"/>
    </source>
</evidence>
<proteinExistence type="predicted"/>